<dbReference type="InterPro" id="IPR017853">
    <property type="entry name" value="GH"/>
</dbReference>
<evidence type="ECO:0000256" key="6">
    <source>
        <dbReference type="ARBA" id="ARBA00030512"/>
    </source>
</evidence>
<dbReference type="SUPFAM" id="SSF49384">
    <property type="entry name" value="Carbohydrate-binding domain"/>
    <property type="match status" value="1"/>
</dbReference>
<evidence type="ECO:0000313" key="11">
    <source>
        <dbReference type="EMBL" id="GEO22790.1"/>
    </source>
</evidence>
<keyword evidence="9" id="KW-0732">Signal</keyword>
<accession>A0A512CFE3</accession>
<evidence type="ECO:0000259" key="10">
    <source>
        <dbReference type="SMART" id="SM01081"/>
    </source>
</evidence>
<evidence type="ECO:0000256" key="3">
    <source>
        <dbReference type="ARBA" id="ARBA00012663"/>
    </source>
</evidence>
<evidence type="ECO:0000256" key="5">
    <source>
        <dbReference type="ARBA" id="ARBA00023295"/>
    </source>
</evidence>
<dbReference type="SMART" id="SM01081">
    <property type="entry name" value="CHB_HEX"/>
    <property type="match status" value="1"/>
</dbReference>
<dbReference type="InterPro" id="IPR015882">
    <property type="entry name" value="HEX_bac_N"/>
</dbReference>
<dbReference type="InterPro" id="IPR025705">
    <property type="entry name" value="Beta_hexosaminidase_sua/sub"/>
</dbReference>
<dbReference type="SUPFAM" id="SSF81296">
    <property type="entry name" value="E set domains"/>
    <property type="match status" value="1"/>
</dbReference>
<protein>
    <recommendedName>
        <fullName evidence="3">beta-N-acetylhexosaminidase</fullName>
        <ecNumber evidence="3">3.2.1.52</ecNumber>
    </recommendedName>
    <alternativeName>
        <fullName evidence="6">Beta-N-acetylhexosaminidase</fullName>
    </alternativeName>
    <alternativeName>
        <fullName evidence="7">N-acetyl-beta-glucosaminidase</fullName>
    </alternativeName>
</protein>
<evidence type="ECO:0000256" key="9">
    <source>
        <dbReference type="SAM" id="SignalP"/>
    </source>
</evidence>
<evidence type="ECO:0000313" key="12">
    <source>
        <dbReference type="Proteomes" id="UP000321301"/>
    </source>
</evidence>
<proteinExistence type="inferred from homology"/>
<dbReference type="InterPro" id="IPR008965">
    <property type="entry name" value="CBM2/CBM3_carb-bd_dom_sf"/>
</dbReference>
<dbReference type="InterPro" id="IPR029018">
    <property type="entry name" value="Hex-like_dom2"/>
</dbReference>
<dbReference type="SUPFAM" id="SSF55545">
    <property type="entry name" value="beta-N-acetylhexosaminidase-like domain"/>
    <property type="match status" value="1"/>
</dbReference>
<dbReference type="Pfam" id="PF03174">
    <property type="entry name" value="CHB_HEX_C"/>
    <property type="match status" value="1"/>
</dbReference>
<evidence type="ECO:0000256" key="4">
    <source>
        <dbReference type="ARBA" id="ARBA00022801"/>
    </source>
</evidence>
<dbReference type="AlphaFoldDB" id="A0A512CFE3"/>
<dbReference type="Pfam" id="PF03173">
    <property type="entry name" value="CHB_HEX"/>
    <property type="match status" value="1"/>
</dbReference>
<feature type="chain" id="PRO_5022178523" description="beta-N-acetylhexosaminidase" evidence="9">
    <location>
        <begin position="22"/>
        <end position="870"/>
    </location>
</feature>
<evidence type="ECO:0000256" key="8">
    <source>
        <dbReference type="PIRSR" id="PIRSR625705-1"/>
    </source>
</evidence>
<sequence length="870" mass="98649">MNKITRIVSFLLLINCFFACQSSPDWNEAVDDIYIDWGIKSNFTAEEGQFEASFGIENRSQLTLGEDGWALFFSMSPRGILSTQNANITHLNGDWYKLSPEDGFSLAPGERVEIPYLGIEGVIKESDAPMGLYFVFYSEDGESEEIIAVNNLEVKPFTEDQQRLRGTMDKEAPYSAESQYESNENLVKLNKEELFPIIPTPYKVIEGDGEFKIDEKTTIGFEDGLSNEAEYLGEKLSSLAGVKFSTQAGTTSNNGILLKLANIEVNGKKEEAYQLDINQNGVTISGTDPAGVFYGVQSLLALLGNDTYLNPQLPFTLPYVAIADSPRFGFRSLHMDVVRNFQTKETIKRTLDIMAHYKLNHFLFYTTEDEGWRLEIPGLPELTEVGGQRQHAKSMHEPSVHPGYGSGPFSYMEGKHGSGFYTKEEFIDILEYAKARHITVIPVLNFPGHARAAIKSMEKRYLRLMEEGDTEGAEAYRLIDPEDQSKYMSAQSFKDNVVNVASASTYDFYLKVVDELTKMYEEAGLELKKMHSGGDEVAEGAWTASPQAKKLMEKLPEIKDPKNLQTYFFRTLLEKLADRDLEMHVWEEMVLLKDESGVYTPNPEFADKKVVPYIWNNMFDYPDLGYQLANMGYDVVLCNVSNFYFDLAYSNDPEEPGLYWAGFVNTKNAWAFAPYDWFKTTYKTSMGEVIDRDEEFKDMVRIKPEAKKNIIGLEAQLWTETVKGRDMAEYYMFPKMLGFAESAWAAERDWEKETDLVKMDQSIAKGWNQFANRVGQTAFSRLKWWNGGYNYRIAPAGAKVVDGKMYANVNFPGLQIRYTTDGTEPTMTAKEYTGPVEISGEIVLKVFDDTGKGSRAIKVSPKNWELREAK</sequence>
<dbReference type="Proteomes" id="UP000321301">
    <property type="component" value="Unassembled WGS sequence"/>
</dbReference>
<dbReference type="Pfam" id="PF00728">
    <property type="entry name" value="Glyco_hydro_20"/>
    <property type="match status" value="1"/>
</dbReference>
<dbReference type="EC" id="3.2.1.52" evidence="3"/>
<organism evidence="11 12">
    <name type="scientific">Cyclobacterium qasimii</name>
    <dbReference type="NCBI Taxonomy" id="1350429"/>
    <lineage>
        <taxon>Bacteria</taxon>
        <taxon>Pseudomonadati</taxon>
        <taxon>Bacteroidota</taxon>
        <taxon>Cytophagia</taxon>
        <taxon>Cytophagales</taxon>
        <taxon>Cyclobacteriaceae</taxon>
        <taxon>Cyclobacterium</taxon>
    </lineage>
</organism>
<dbReference type="InterPro" id="IPR004866">
    <property type="entry name" value="CHB/HEX_N_dom"/>
</dbReference>
<dbReference type="GO" id="GO:0004563">
    <property type="term" value="F:beta-N-acetylhexosaminidase activity"/>
    <property type="evidence" value="ECO:0007669"/>
    <property type="project" value="UniProtKB-EC"/>
</dbReference>
<feature type="domain" description="Chitobiase/beta-hexosaminidases N-terminal" evidence="10">
    <location>
        <begin position="31"/>
        <end position="178"/>
    </location>
</feature>
<keyword evidence="12" id="KW-1185">Reference proteome</keyword>
<feature type="active site" description="Proton donor" evidence="8">
    <location>
        <position position="536"/>
    </location>
</feature>
<reference evidence="11 12" key="1">
    <citation type="submission" date="2019-07" db="EMBL/GenBank/DDBJ databases">
        <title>Whole genome shotgun sequence of Cyclobacterium qasimii NBRC 106168.</title>
        <authorList>
            <person name="Hosoyama A."/>
            <person name="Uohara A."/>
            <person name="Ohji S."/>
            <person name="Ichikawa N."/>
        </authorList>
    </citation>
    <scope>NUCLEOTIDE SEQUENCE [LARGE SCALE GENOMIC DNA]</scope>
    <source>
        <strain evidence="11 12">NBRC 106168</strain>
    </source>
</reference>
<dbReference type="GO" id="GO:0005975">
    <property type="term" value="P:carbohydrate metabolic process"/>
    <property type="evidence" value="ECO:0007669"/>
    <property type="project" value="InterPro"/>
</dbReference>
<dbReference type="Gene3D" id="2.60.40.10">
    <property type="entry name" value="Immunoglobulins"/>
    <property type="match status" value="1"/>
</dbReference>
<dbReference type="InterPro" id="IPR014756">
    <property type="entry name" value="Ig_E-set"/>
</dbReference>
<dbReference type="Gene3D" id="3.30.379.10">
    <property type="entry name" value="Chitobiase/beta-hexosaminidase domain 2-like"/>
    <property type="match status" value="1"/>
</dbReference>
<dbReference type="InterPro" id="IPR015883">
    <property type="entry name" value="Glyco_hydro_20_cat"/>
</dbReference>
<dbReference type="CDD" id="cd02847">
    <property type="entry name" value="E_set_Chitobiase_C"/>
    <property type="match status" value="1"/>
</dbReference>
<feature type="signal peptide" evidence="9">
    <location>
        <begin position="1"/>
        <end position="21"/>
    </location>
</feature>
<dbReference type="PRINTS" id="PR00738">
    <property type="entry name" value="GLHYDRLASE20"/>
</dbReference>
<dbReference type="GO" id="GO:0030203">
    <property type="term" value="P:glycosaminoglycan metabolic process"/>
    <property type="evidence" value="ECO:0007669"/>
    <property type="project" value="TreeGrafter"/>
</dbReference>
<dbReference type="InterPro" id="IPR013783">
    <property type="entry name" value="Ig-like_fold"/>
</dbReference>
<evidence type="ECO:0000256" key="2">
    <source>
        <dbReference type="ARBA" id="ARBA00006285"/>
    </source>
</evidence>
<dbReference type="SUPFAM" id="SSF51445">
    <property type="entry name" value="(Trans)glycosidases"/>
    <property type="match status" value="1"/>
</dbReference>
<comment type="caution">
    <text evidence="11">The sequence shown here is derived from an EMBL/GenBank/DDBJ whole genome shotgun (WGS) entry which is preliminary data.</text>
</comment>
<dbReference type="PANTHER" id="PTHR22600">
    <property type="entry name" value="BETA-HEXOSAMINIDASE"/>
    <property type="match status" value="1"/>
</dbReference>
<dbReference type="RefSeq" id="WP_020892039.1">
    <property type="nucleotide sequence ID" value="NZ_BJYV01000017.1"/>
</dbReference>
<dbReference type="GO" id="GO:0030247">
    <property type="term" value="F:polysaccharide binding"/>
    <property type="evidence" value="ECO:0007669"/>
    <property type="project" value="InterPro"/>
</dbReference>
<gene>
    <name evidence="11" type="primary">chb</name>
    <name evidence="11" type="ORF">CQA01_33240</name>
</gene>
<dbReference type="GO" id="GO:0016020">
    <property type="term" value="C:membrane"/>
    <property type="evidence" value="ECO:0007669"/>
    <property type="project" value="TreeGrafter"/>
</dbReference>
<dbReference type="EMBL" id="BJYV01000017">
    <property type="protein sequence ID" value="GEO22790.1"/>
    <property type="molecule type" value="Genomic_DNA"/>
</dbReference>
<evidence type="ECO:0000256" key="7">
    <source>
        <dbReference type="ARBA" id="ARBA00033000"/>
    </source>
</evidence>
<dbReference type="Gene3D" id="2.60.40.290">
    <property type="match status" value="1"/>
</dbReference>
<dbReference type="Pfam" id="PF02838">
    <property type="entry name" value="Glyco_hydro_20b"/>
    <property type="match status" value="1"/>
</dbReference>
<keyword evidence="5" id="KW-0326">Glycosidase</keyword>
<dbReference type="InterPro" id="IPR012291">
    <property type="entry name" value="CBM2_carb-bd_dom_sf"/>
</dbReference>
<dbReference type="PANTHER" id="PTHR22600:SF57">
    <property type="entry name" value="BETA-N-ACETYLHEXOSAMINIDASE"/>
    <property type="match status" value="1"/>
</dbReference>
<comment type="similarity">
    <text evidence="2">Belongs to the glycosyl hydrolase 20 family.</text>
</comment>
<keyword evidence="4" id="KW-0378">Hydrolase</keyword>
<evidence type="ECO:0000256" key="1">
    <source>
        <dbReference type="ARBA" id="ARBA00001231"/>
    </source>
</evidence>
<name>A0A512CFE3_9BACT</name>
<comment type="catalytic activity">
    <reaction evidence="1">
        <text>Hydrolysis of terminal non-reducing N-acetyl-D-hexosamine residues in N-acetyl-beta-D-hexosaminides.</text>
        <dbReference type="EC" id="3.2.1.52"/>
    </reaction>
</comment>
<dbReference type="Gene3D" id="3.20.20.80">
    <property type="entry name" value="Glycosidases"/>
    <property type="match status" value="1"/>
</dbReference>
<dbReference type="InterPro" id="IPR004867">
    <property type="entry name" value="CHB_C_dom"/>
</dbReference>